<keyword evidence="2" id="KW-1185">Reference proteome</keyword>
<gene>
    <name evidence="1" type="ORF">Barba19A_gp051</name>
</gene>
<evidence type="ECO:0000313" key="1">
    <source>
        <dbReference type="EMBL" id="QCQ61891.1"/>
    </source>
</evidence>
<sequence length="109" mass="12481">MIDYTAYLKHRHTIVCQYIIGNSDQLPASLKISSAMGATSIRTKNGKMQDHYENVLEGLADDLLNAIQYPLNTFSSGDQAFQMFRLLPFKVYKMCWSEVVKLCIKELEK</sequence>
<reference evidence="1 2" key="1">
    <citation type="submission" date="2019-03" db="EMBL/GenBank/DDBJ databases">
        <title>Genomic and seasonal variations among aquatic phages infecting the Baltic Sea Gammaproteobacteria Rheinheimera sp. bal341.</title>
        <authorList>
            <person name="Nilsson E."/>
            <person name="Li K."/>
            <person name="Fridlund J."/>
            <person name="Sulcius S."/>
            <person name="Bunse C."/>
            <person name="Karlsson C.M.G."/>
            <person name="Lindh M."/>
            <person name="Lundin D."/>
            <person name="Pinhassi J."/>
            <person name="Holmfeldt K."/>
        </authorList>
    </citation>
    <scope>NUCLEOTIDE SEQUENCE [LARGE SCALE GENOMIC DNA]</scope>
</reference>
<protein>
    <submittedName>
        <fullName evidence="1">Uncharacterized protein</fullName>
    </submittedName>
</protein>
<accession>A0A4P8N4N4</accession>
<organism evidence="1 2">
    <name type="scientific">Rheinheimera phage vB_RspM_Barba19A</name>
    <dbReference type="NCBI Taxonomy" id="2565658"/>
    <lineage>
        <taxon>Viruses</taxon>
        <taxon>Duplodnaviria</taxon>
        <taxon>Heunggongvirae</taxon>
        <taxon>Uroviricota</taxon>
        <taxon>Caudoviricetes</taxon>
        <taxon>Barbavirus</taxon>
        <taxon>Barbavirus barba19A</taxon>
    </lineage>
</organism>
<evidence type="ECO:0000313" key="2">
    <source>
        <dbReference type="Proteomes" id="UP000304203"/>
    </source>
</evidence>
<name>A0A4P8N4N4_9CAUD</name>
<dbReference type="Proteomes" id="UP000304203">
    <property type="component" value="Segment"/>
</dbReference>
<dbReference type="EMBL" id="MK719730">
    <property type="protein sequence ID" value="QCQ61891.1"/>
    <property type="molecule type" value="Genomic_DNA"/>
</dbReference>
<proteinExistence type="predicted"/>